<dbReference type="InterPro" id="IPR020449">
    <property type="entry name" value="Tscrpt_reg_AraC-type_HTH"/>
</dbReference>
<evidence type="ECO:0000259" key="4">
    <source>
        <dbReference type="PROSITE" id="PS01124"/>
    </source>
</evidence>
<dbReference type="Pfam" id="PF12833">
    <property type="entry name" value="HTH_18"/>
    <property type="match status" value="1"/>
</dbReference>
<dbReference type="PROSITE" id="PS00041">
    <property type="entry name" value="HTH_ARAC_FAMILY_1"/>
    <property type="match status" value="1"/>
</dbReference>
<dbReference type="PROSITE" id="PS01124">
    <property type="entry name" value="HTH_ARAC_FAMILY_2"/>
    <property type="match status" value="1"/>
</dbReference>
<dbReference type="PRINTS" id="PR00032">
    <property type="entry name" value="HTHARAC"/>
</dbReference>
<gene>
    <name evidence="5" type="ORF">F4V43_08355</name>
</gene>
<sequence length="281" mass="31752">MIEYLPGSQQHSELHLTQFGREDCIPGHFFGPAIRTHYLLHYVLDGEGFYEVGGARYPLRQGQGFLICPGVITYYQASTSNPWSYCWFGFAGTSSELLLKQAGLSRNSPVFRYGKDNRIEQYLQWMQDSKGLGQAREAALTGLIYLLLSLLIESSPAPSASAEPAGSRGELYAERVRSFIEMNYPYKITVEDIAQSIGLNRSYLCTLFKQSMHLSIQEYLIRHRIRKACEMMGNAELSIADISRSVGYNDALLFSKMFKKVKGSSPQHYRAELLGQTSKRI</sequence>
<feature type="domain" description="HTH araC/xylS-type" evidence="4">
    <location>
        <begin position="174"/>
        <end position="272"/>
    </location>
</feature>
<keyword evidence="2" id="KW-0238">DNA-binding</keyword>
<keyword evidence="1" id="KW-0805">Transcription regulation</keyword>
<keyword evidence="3" id="KW-0804">Transcription</keyword>
<reference evidence="5 6" key="1">
    <citation type="submission" date="2019-09" db="EMBL/GenBank/DDBJ databases">
        <title>Bacillus ochoae sp. nov., Paenibacillus whitsoniae sp. nov., Paenibacillus spiritus sp. nov. Isolated from the Mars Exploration Rover during spacecraft assembly.</title>
        <authorList>
            <person name="Seuylemezian A."/>
            <person name="Vaishampayan P."/>
        </authorList>
    </citation>
    <scope>NUCLEOTIDE SEQUENCE [LARGE SCALE GENOMIC DNA]</scope>
    <source>
        <strain evidence="5 6">MER_111</strain>
    </source>
</reference>
<proteinExistence type="predicted"/>
<dbReference type="OrthoDB" id="9813413at2"/>
<dbReference type="GO" id="GO:0003700">
    <property type="term" value="F:DNA-binding transcription factor activity"/>
    <property type="evidence" value="ECO:0007669"/>
    <property type="project" value="InterPro"/>
</dbReference>
<dbReference type="PANTHER" id="PTHR43280:SF28">
    <property type="entry name" value="HTH-TYPE TRANSCRIPTIONAL ACTIVATOR RHAS"/>
    <property type="match status" value="1"/>
</dbReference>
<dbReference type="SUPFAM" id="SSF51215">
    <property type="entry name" value="Regulatory protein AraC"/>
    <property type="match status" value="1"/>
</dbReference>
<dbReference type="CDD" id="cd06986">
    <property type="entry name" value="cupin_MmsR-like_N"/>
    <property type="match status" value="1"/>
</dbReference>
<evidence type="ECO:0000256" key="3">
    <source>
        <dbReference type="ARBA" id="ARBA00023163"/>
    </source>
</evidence>
<dbReference type="Proteomes" id="UP000367750">
    <property type="component" value="Unassembled WGS sequence"/>
</dbReference>
<dbReference type="InterPro" id="IPR009057">
    <property type="entry name" value="Homeodomain-like_sf"/>
</dbReference>
<dbReference type="RefSeq" id="WP_150457783.1">
    <property type="nucleotide sequence ID" value="NZ_VYKK01000008.1"/>
</dbReference>
<evidence type="ECO:0000313" key="5">
    <source>
        <dbReference type="EMBL" id="KAA9005470.1"/>
    </source>
</evidence>
<keyword evidence="6" id="KW-1185">Reference proteome</keyword>
<comment type="caution">
    <text evidence="5">The sequence shown here is derived from an EMBL/GenBank/DDBJ whole genome shotgun (WGS) entry which is preliminary data.</text>
</comment>
<dbReference type="Gene3D" id="2.60.120.280">
    <property type="entry name" value="Regulatory protein AraC"/>
    <property type="match status" value="1"/>
</dbReference>
<dbReference type="AlphaFoldDB" id="A0A5J5GBY3"/>
<dbReference type="PANTHER" id="PTHR43280">
    <property type="entry name" value="ARAC-FAMILY TRANSCRIPTIONAL REGULATOR"/>
    <property type="match status" value="1"/>
</dbReference>
<evidence type="ECO:0000256" key="2">
    <source>
        <dbReference type="ARBA" id="ARBA00023125"/>
    </source>
</evidence>
<dbReference type="SUPFAM" id="SSF46689">
    <property type="entry name" value="Homeodomain-like"/>
    <property type="match status" value="2"/>
</dbReference>
<protein>
    <submittedName>
        <fullName evidence="5">AraC family transcriptional regulator</fullName>
    </submittedName>
</protein>
<dbReference type="SMART" id="SM00342">
    <property type="entry name" value="HTH_ARAC"/>
    <property type="match status" value="1"/>
</dbReference>
<dbReference type="EMBL" id="VYKK01000008">
    <property type="protein sequence ID" value="KAA9005470.1"/>
    <property type="molecule type" value="Genomic_DNA"/>
</dbReference>
<dbReference type="Pfam" id="PF02311">
    <property type="entry name" value="AraC_binding"/>
    <property type="match status" value="1"/>
</dbReference>
<evidence type="ECO:0000313" key="6">
    <source>
        <dbReference type="Proteomes" id="UP000367750"/>
    </source>
</evidence>
<name>A0A5J5GBY3_9BACL</name>
<dbReference type="GO" id="GO:0043565">
    <property type="term" value="F:sequence-specific DNA binding"/>
    <property type="evidence" value="ECO:0007669"/>
    <property type="project" value="InterPro"/>
</dbReference>
<accession>A0A5J5GBY3</accession>
<evidence type="ECO:0000256" key="1">
    <source>
        <dbReference type="ARBA" id="ARBA00023015"/>
    </source>
</evidence>
<dbReference type="Gene3D" id="1.10.10.60">
    <property type="entry name" value="Homeodomain-like"/>
    <property type="match status" value="2"/>
</dbReference>
<dbReference type="InterPro" id="IPR018060">
    <property type="entry name" value="HTH_AraC"/>
</dbReference>
<dbReference type="InterPro" id="IPR037923">
    <property type="entry name" value="HTH-like"/>
</dbReference>
<organism evidence="5 6">
    <name type="scientific">Paenibacillus spiritus</name>
    <dbReference type="NCBI Taxonomy" id="2496557"/>
    <lineage>
        <taxon>Bacteria</taxon>
        <taxon>Bacillati</taxon>
        <taxon>Bacillota</taxon>
        <taxon>Bacilli</taxon>
        <taxon>Bacillales</taxon>
        <taxon>Paenibacillaceae</taxon>
        <taxon>Paenibacillus</taxon>
    </lineage>
</organism>
<dbReference type="InterPro" id="IPR018062">
    <property type="entry name" value="HTH_AraC-typ_CS"/>
</dbReference>
<dbReference type="InterPro" id="IPR003313">
    <property type="entry name" value="AraC-bd"/>
</dbReference>